<proteinExistence type="inferred from homology"/>
<keyword evidence="3" id="KW-1185">Reference proteome</keyword>
<dbReference type="InterPro" id="IPR023213">
    <property type="entry name" value="CAT-like_dom_sf"/>
</dbReference>
<dbReference type="Pfam" id="PF02458">
    <property type="entry name" value="Transferase"/>
    <property type="match status" value="1"/>
</dbReference>
<dbReference type="EnsemblPlants" id="Kaladp0040s0723.1.v1.1">
    <property type="protein sequence ID" value="Kaladp0040s0723.1.v1.1"/>
    <property type="gene ID" value="Kaladp0040s0723.v1.1"/>
</dbReference>
<dbReference type="InterPro" id="IPR050317">
    <property type="entry name" value="Plant_Fungal_Acyltransferase"/>
</dbReference>
<dbReference type="AlphaFoldDB" id="A0A7N0TPD4"/>
<dbReference type="Gene3D" id="3.30.559.10">
    <property type="entry name" value="Chloramphenicol acetyltransferase-like domain"/>
    <property type="match status" value="2"/>
</dbReference>
<dbReference type="Proteomes" id="UP000594263">
    <property type="component" value="Unplaced"/>
</dbReference>
<dbReference type="OMA" id="QKWFEDT"/>
<name>A0A7N0TPD4_KALFE</name>
<protein>
    <submittedName>
        <fullName evidence="2">Uncharacterized protein</fullName>
    </submittedName>
</protein>
<comment type="similarity">
    <text evidence="1">Belongs to the plant acyltransferase family.</text>
</comment>
<evidence type="ECO:0000256" key="1">
    <source>
        <dbReference type="ARBA" id="ARBA00009861"/>
    </source>
</evidence>
<dbReference type="PANTHER" id="PTHR31642">
    <property type="entry name" value="TRICHOTHECENE 3-O-ACETYLTRANSFERASE"/>
    <property type="match status" value="1"/>
</dbReference>
<dbReference type="Gramene" id="Kaladp0040s0723.1.v1.1">
    <property type="protein sequence ID" value="Kaladp0040s0723.1.v1.1"/>
    <property type="gene ID" value="Kaladp0040s0723.v1.1"/>
</dbReference>
<evidence type="ECO:0000313" key="2">
    <source>
        <dbReference type="EnsemblPlants" id="Kaladp0040s0723.1.v1.1"/>
    </source>
</evidence>
<organism evidence="2 3">
    <name type="scientific">Kalanchoe fedtschenkoi</name>
    <name type="common">Lavender scallops</name>
    <name type="synonym">South American air plant</name>
    <dbReference type="NCBI Taxonomy" id="63787"/>
    <lineage>
        <taxon>Eukaryota</taxon>
        <taxon>Viridiplantae</taxon>
        <taxon>Streptophyta</taxon>
        <taxon>Embryophyta</taxon>
        <taxon>Tracheophyta</taxon>
        <taxon>Spermatophyta</taxon>
        <taxon>Magnoliopsida</taxon>
        <taxon>eudicotyledons</taxon>
        <taxon>Gunneridae</taxon>
        <taxon>Pentapetalae</taxon>
        <taxon>Saxifragales</taxon>
        <taxon>Crassulaceae</taxon>
        <taxon>Kalanchoe</taxon>
    </lineage>
</organism>
<reference evidence="2" key="1">
    <citation type="submission" date="2021-01" db="UniProtKB">
        <authorList>
            <consortium name="EnsemblPlants"/>
        </authorList>
    </citation>
    <scope>IDENTIFICATION</scope>
</reference>
<dbReference type="PANTHER" id="PTHR31642:SF189">
    <property type="entry name" value="ACYLTRANSFERASE GLAUCE"/>
    <property type="match status" value="1"/>
</dbReference>
<accession>A0A7N0TPD4</accession>
<sequence length="439" mass="49928">MFLSNIDQHVNMNMRTLYFFTWNPDFSAELAVERLKGAVIESLGPFSFLAGRLKWNADLQRLEIDCSDPVGVGFVVAKSECALEEIGDLTYPHPAFEQLVALDMKRGDDKILMIIQVTTFRCGSFSMGITQNHVTMDGISLKIYLQNLAAWAANKPLTLTPCHDRHLLAARSPPRTIPLHGNSFRPRKLIDLSDQPNPLAVMVFKLSALDIAKLKHKIMKSYESNEDTKEGSKHIVSQFNVITALVWKCKALINSTLSSTQNQDRVSKLHYAVNIRNRLHPLLPQSYIGNALCYAYGTPSTFERLKSCSLREVVEWVAEGSMRITDEYVRRVIDSYKNGDSEKGLYGECVVTNWCNIGLERVEYPWGRPKYYCPLDYRRKDSVVMFPSMQHEVGSLNGTDNRGVNLFVTQSGSEEMSMFERHFNELLREYDTVVTSCRL</sequence>
<dbReference type="GO" id="GO:0016747">
    <property type="term" value="F:acyltransferase activity, transferring groups other than amino-acyl groups"/>
    <property type="evidence" value="ECO:0007669"/>
    <property type="project" value="TreeGrafter"/>
</dbReference>
<evidence type="ECO:0000313" key="3">
    <source>
        <dbReference type="Proteomes" id="UP000594263"/>
    </source>
</evidence>